<gene>
    <name evidence="1" type="ORF">DVH24_039811</name>
</gene>
<evidence type="ECO:0000313" key="2">
    <source>
        <dbReference type="Proteomes" id="UP000290289"/>
    </source>
</evidence>
<evidence type="ECO:0000313" key="1">
    <source>
        <dbReference type="EMBL" id="RXH77840.1"/>
    </source>
</evidence>
<accession>A0A498I3S6</accession>
<keyword evidence="2" id="KW-1185">Reference proteome</keyword>
<dbReference type="AlphaFoldDB" id="A0A498I3S6"/>
<reference evidence="1 2" key="1">
    <citation type="submission" date="2018-10" db="EMBL/GenBank/DDBJ databases">
        <title>A high-quality apple genome assembly.</title>
        <authorList>
            <person name="Hu J."/>
        </authorList>
    </citation>
    <scope>NUCLEOTIDE SEQUENCE [LARGE SCALE GENOMIC DNA]</scope>
    <source>
        <strain evidence="2">cv. HFTH1</strain>
        <tissue evidence="1">Young leaf</tissue>
    </source>
</reference>
<comment type="caution">
    <text evidence="1">The sequence shown here is derived from an EMBL/GenBank/DDBJ whole genome shotgun (WGS) entry which is preliminary data.</text>
</comment>
<sequence>MRTRIKKPDLPQAFVRTTTYAAVSPEKMTEFLDLDESLAHAQADPPPKKFDFIVQLRINGIEWPFDPYSSVCSSGFKIAIFSAEISFWCSCIPPI</sequence>
<proteinExistence type="predicted"/>
<name>A0A498I3S6_MALDO</name>
<protein>
    <submittedName>
        <fullName evidence="1">Uncharacterized protein</fullName>
    </submittedName>
</protein>
<dbReference type="Proteomes" id="UP000290289">
    <property type="component" value="Chromosome 14"/>
</dbReference>
<dbReference type="EMBL" id="RDQH01000340">
    <property type="protein sequence ID" value="RXH77840.1"/>
    <property type="molecule type" value="Genomic_DNA"/>
</dbReference>
<organism evidence="1 2">
    <name type="scientific">Malus domestica</name>
    <name type="common">Apple</name>
    <name type="synonym">Pyrus malus</name>
    <dbReference type="NCBI Taxonomy" id="3750"/>
    <lineage>
        <taxon>Eukaryota</taxon>
        <taxon>Viridiplantae</taxon>
        <taxon>Streptophyta</taxon>
        <taxon>Embryophyta</taxon>
        <taxon>Tracheophyta</taxon>
        <taxon>Spermatophyta</taxon>
        <taxon>Magnoliopsida</taxon>
        <taxon>eudicotyledons</taxon>
        <taxon>Gunneridae</taxon>
        <taxon>Pentapetalae</taxon>
        <taxon>rosids</taxon>
        <taxon>fabids</taxon>
        <taxon>Rosales</taxon>
        <taxon>Rosaceae</taxon>
        <taxon>Amygdaloideae</taxon>
        <taxon>Maleae</taxon>
        <taxon>Malus</taxon>
    </lineage>
</organism>